<proteinExistence type="predicted"/>
<dbReference type="Proteomes" id="UP000009286">
    <property type="component" value="Chromosome"/>
</dbReference>
<dbReference type="HOGENOM" id="CLU_3201984_0_0_5"/>
<accession>G2KMF4</accession>
<evidence type="ECO:0000313" key="2">
    <source>
        <dbReference type="Proteomes" id="UP000009286"/>
    </source>
</evidence>
<reference evidence="1 2" key="1">
    <citation type="journal article" date="2011" name="BMC Genomics">
        <title>Genomic insights into an obligate epibiotic bacterial predator: Micavibrio aeruginosavorus ARL-13.</title>
        <authorList>
            <person name="Wang Z."/>
            <person name="Kadouri D."/>
            <person name="Wu M."/>
        </authorList>
    </citation>
    <scope>NUCLEOTIDE SEQUENCE [LARGE SCALE GENOMIC DNA]</scope>
    <source>
        <strain evidence="1 2">ARL-13</strain>
    </source>
</reference>
<evidence type="ECO:0000313" key="1">
    <source>
        <dbReference type="EMBL" id="AEP10647.1"/>
    </source>
</evidence>
<organism evidence="1 2">
    <name type="scientific">Micavibrio aeruginosavorus (strain ARL-13)</name>
    <dbReference type="NCBI Taxonomy" id="856793"/>
    <lineage>
        <taxon>Bacteria</taxon>
        <taxon>Pseudomonadati</taxon>
        <taxon>Bdellovibrionota</taxon>
        <taxon>Bdellovibrionia</taxon>
        <taxon>Bdellovibrionales</taxon>
        <taxon>Pseudobdellovibrionaceae</taxon>
        <taxon>Micavibrio</taxon>
    </lineage>
</organism>
<dbReference type="AlphaFoldDB" id="G2KMF4"/>
<keyword evidence="2" id="KW-1185">Reference proteome</keyword>
<dbReference type="STRING" id="856793.MICA_2345"/>
<dbReference type="EMBL" id="CP002382">
    <property type="protein sequence ID" value="AEP10647.1"/>
    <property type="molecule type" value="Genomic_DNA"/>
</dbReference>
<name>G2KMF4_MICAA</name>
<dbReference type="KEGG" id="mai:MICA_2345"/>
<sequence>MRERAFFFVGAVDLCAGCAILLQNAGVKGCKTKGFGIVLMIFNFS</sequence>
<protein>
    <submittedName>
        <fullName evidence="1">Uncharacterized protein</fullName>
    </submittedName>
</protein>
<gene>
    <name evidence="1" type="ordered locus">MICA_2345</name>
</gene>